<keyword evidence="2" id="KW-0645">Protease</keyword>
<gene>
    <name evidence="7" type="ORF">SAMN04487951_10696</name>
</gene>
<feature type="domain" description="NlpC/P60" evidence="6">
    <location>
        <begin position="91"/>
        <end position="212"/>
    </location>
</feature>
<dbReference type="Proteomes" id="UP000199677">
    <property type="component" value="Unassembled WGS sequence"/>
</dbReference>
<evidence type="ECO:0000256" key="1">
    <source>
        <dbReference type="ARBA" id="ARBA00007074"/>
    </source>
</evidence>
<dbReference type="InterPro" id="IPR000064">
    <property type="entry name" value="NLP_P60_dom"/>
</dbReference>
<dbReference type="InterPro" id="IPR052062">
    <property type="entry name" value="Murein_DD/LD_carboxypeptidase"/>
</dbReference>
<keyword evidence="5" id="KW-0788">Thiol protease</keyword>
<evidence type="ECO:0000256" key="5">
    <source>
        <dbReference type="ARBA" id="ARBA00022807"/>
    </source>
</evidence>
<dbReference type="PROSITE" id="PS51935">
    <property type="entry name" value="NLPC_P60"/>
    <property type="match status" value="1"/>
</dbReference>
<dbReference type="RefSeq" id="WP_089705046.1">
    <property type="nucleotide sequence ID" value="NZ_FNII01000006.1"/>
</dbReference>
<keyword evidence="3" id="KW-0732">Signal</keyword>
<evidence type="ECO:0000256" key="2">
    <source>
        <dbReference type="ARBA" id="ARBA00022670"/>
    </source>
</evidence>
<evidence type="ECO:0000256" key="4">
    <source>
        <dbReference type="ARBA" id="ARBA00022801"/>
    </source>
</evidence>
<dbReference type="PANTHER" id="PTHR47360:SF1">
    <property type="entry name" value="ENDOPEPTIDASE NLPC-RELATED"/>
    <property type="match status" value="1"/>
</dbReference>
<reference evidence="8" key="1">
    <citation type="submission" date="2016-10" db="EMBL/GenBank/DDBJ databases">
        <authorList>
            <person name="Varghese N."/>
            <person name="Submissions S."/>
        </authorList>
    </citation>
    <scope>NUCLEOTIDE SEQUENCE [LARGE SCALE GENOMIC DNA]</scope>
    <source>
        <strain evidence="8">CGMCC 1.6494</strain>
    </source>
</reference>
<organism evidence="7 8">
    <name type="scientific">Vreelandella arcis</name>
    <dbReference type="NCBI Taxonomy" id="416873"/>
    <lineage>
        <taxon>Bacteria</taxon>
        <taxon>Pseudomonadati</taxon>
        <taxon>Pseudomonadota</taxon>
        <taxon>Gammaproteobacteria</taxon>
        <taxon>Oceanospirillales</taxon>
        <taxon>Halomonadaceae</taxon>
        <taxon>Vreelandella</taxon>
    </lineage>
</organism>
<dbReference type="STRING" id="416873.SAMN04487951_10696"/>
<dbReference type="Pfam" id="PF00877">
    <property type="entry name" value="NLPC_P60"/>
    <property type="match status" value="1"/>
</dbReference>
<dbReference type="SUPFAM" id="SSF54001">
    <property type="entry name" value="Cysteine proteinases"/>
    <property type="match status" value="1"/>
</dbReference>
<evidence type="ECO:0000313" key="7">
    <source>
        <dbReference type="EMBL" id="SDN58471.1"/>
    </source>
</evidence>
<keyword evidence="4" id="KW-0378">Hydrolase</keyword>
<dbReference type="GO" id="GO:0006508">
    <property type="term" value="P:proteolysis"/>
    <property type="evidence" value="ECO:0007669"/>
    <property type="project" value="UniProtKB-KW"/>
</dbReference>
<dbReference type="InterPro" id="IPR038765">
    <property type="entry name" value="Papain-like_cys_pep_sf"/>
</dbReference>
<dbReference type="EMBL" id="FNII01000006">
    <property type="protein sequence ID" value="SDN58471.1"/>
    <property type="molecule type" value="Genomic_DNA"/>
</dbReference>
<sequence>MVALPPPAVTAVRVVFRFTCLFRERHAPLVVAGCMLVVVLSGCAGSAPRDDAPDDYFARSLPGLPDDWEAKMSPLDGQYDSFGNWQASPREQVRKALLDQHERWMGTPYRLGGTSQRGIDCSALVRNIFRDTFELDLPRTTRGQVHEGRPIDRQALQAGDLVFFRPPGAYNHVGIYVGDGHFLHASTSQGVTISSLDNVYWNRYYWQSRRPLAPSQIAKFSDTPTFNTSRSM</sequence>
<accession>A0A1H0CL22</accession>
<proteinExistence type="inferred from homology"/>
<evidence type="ECO:0000313" key="8">
    <source>
        <dbReference type="Proteomes" id="UP000199677"/>
    </source>
</evidence>
<name>A0A1H0CL22_9GAMM</name>
<protein>
    <submittedName>
        <fullName evidence="7">NlpC/P60 family protein</fullName>
    </submittedName>
</protein>
<dbReference type="PANTHER" id="PTHR47360">
    <property type="entry name" value="MUREIN DD-ENDOPEPTIDASE MEPS/MUREIN LD-CARBOXYPEPTIDASE"/>
    <property type="match status" value="1"/>
</dbReference>
<evidence type="ECO:0000256" key="3">
    <source>
        <dbReference type="ARBA" id="ARBA00022729"/>
    </source>
</evidence>
<dbReference type="GO" id="GO:0008234">
    <property type="term" value="F:cysteine-type peptidase activity"/>
    <property type="evidence" value="ECO:0007669"/>
    <property type="project" value="UniProtKB-KW"/>
</dbReference>
<keyword evidence="8" id="KW-1185">Reference proteome</keyword>
<dbReference type="OrthoDB" id="9807055at2"/>
<comment type="similarity">
    <text evidence="1">Belongs to the peptidase C40 family.</text>
</comment>
<dbReference type="AlphaFoldDB" id="A0A1H0CL22"/>
<evidence type="ECO:0000259" key="6">
    <source>
        <dbReference type="PROSITE" id="PS51935"/>
    </source>
</evidence>
<dbReference type="Gene3D" id="3.90.1720.10">
    <property type="entry name" value="endopeptidase domain like (from Nostoc punctiforme)"/>
    <property type="match status" value="1"/>
</dbReference>